<dbReference type="PRINTS" id="PR00093">
    <property type="entry name" value="URICASE"/>
</dbReference>
<evidence type="ECO:0000256" key="1">
    <source>
        <dbReference type="ARBA" id="ARBA00004831"/>
    </source>
</evidence>
<dbReference type="RefSeq" id="WP_203693411.1">
    <property type="nucleotide sequence ID" value="NZ_BAAALC010000005.1"/>
</dbReference>
<gene>
    <name evidence="9" type="ORF">Cco03nite_37620</name>
</gene>
<feature type="binding site" evidence="7">
    <location>
        <position position="151"/>
    </location>
    <ligand>
        <name>urate</name>
        <dbReference type="ChEBI" id="CHEBI:17775"/>
    </ligand>
</feature>
<feature type="binding site" evidence="7">
    <location>
        <position position="168"/>
    </location>
    <ligand>
        <name>urate</name>
        <dbReference type="ChEBI" id="CHEBI:17775"/>
    </ligand>
</feature>
<feature type="binding site" evidence="7">
    <location>
        <position position="211"/>
    </location>
    <ligand>
        <name>5-hydroxyisourate</name>
        <dbReference type="ChEBI" id="CHEBI:18072"/>
    </ligand>
</feature>
<proteinExistence type="inferred from homology"/>
<evidence type="ECO:0000256" key="2">
    <source>
        <dbReference type="ARBA" id="ARBA00009760"/>
    </source>
</evidence>
<sequence length="288" mass="31710">MTFHLGPNRYGKAECRLVTVVRDGARHELTDLNVSTRLAGRLDATHLTGDNADVLPTDTQKNTVYAFARDGFASIEEFGLRLARHFVTGQEAIERAQVHVEAYGWRRLGGHSFARAGDEVRTATLTATAERAWAVGGLHGLTLLNTTGSQFKGFPRDRYTTLPEADDRILATAVDARWRFATLDVDWNAAFDGVRDGLVGAFVDTYSRSLQQTLYAMGERVLEQVPEVAEVRLALPNRHHFLVDLSPFGLDNPDAVYFAADRPYGLIEGSVRRDGAPEPGLAWELGAA</sequence>
<dbReference type="EMBL" id="BONI01000030">
    <property type="protein sequence ID" value="GIG07062.1"/>
    <property type="molecule type" value="Genomic_DNA"/>
</dbReference>
<dbReference type="NCBIfam" id="TIGR03383">
    <property type="entry name" value="urate_oxi"/>
    <property type="match status" value="1"/>
</dbReference>
<dbReference type="InterPro" id="IPR002042">
    <property type="entry name" value="Uricase"/>
</dbReference>
<reference evidence="9 10" key="1">
    <citation type="submission" date="2021-01" db="EMBL/GenBank/DDBJ databases">
        <title>Whole genome shotgun sequence of Catellatospora coxensis NBRC 107359.</title>
        <authorList>
            <person name="Komaki H."/>
            <person name="Tamura T."/>
        </authorList>
    </citation>
    <scope>NUCLEOTIDE SEQUENCE [LARGE SCALE GENOMIC DNA]</scope>
    <source>
        <strain evidence="9 10">NBRC 107359</strain>
    </source>
</reference>
<dbReference type="GO" id="GO:0006144">
    <property type="term" value="P:purine nucleobase metabolic process"/>
    <property type="evidence" value="ECO:0007669"/>
    <property type="project" value="UniProtKB-KW"/>
</dbReference>
<organism evidence="9 10">
    <name type="scientific">Catellatospora coxensis</name>
    <dbReference type="NCBI Taxonomy" id="310354"/>
    <lineage>
        <taxon>Bacteria</taxon>
        <taxon>Bacillati</taxon>
        <taxon>Actinomycetota</taxon>
        <taxon>Actinomycetes</taxon>
        <taxon>Micromonosporales</taxon>
        <taxon>Micromonosporaceae</taxon>
        <taxon>Catellatospora</taxon>
    </lineage>
</organism>
<evidence type="ECO:0000256" key="8">
    <source>
        <dbReference type="RuleBase" id="RU004455"/>
    </source>
</evidence>
<feature type="binding site" evidence="7">
    <location>
        <position position="211"/>
    </location>
    <ligand>
        <name>urate</name>
        <dbReference type="ChEBI" id="CHEBI:17775"/>
    </ligand>
</feature>
<evidence type="ECO:0000256" key="6">
    <source>
        <dbReference type="PIRSR" id="PIRSR000241-1"/>
    </source>
</evidence>
<dbReference type="PANTHER" id="PTHR42874">
    <property type="entry name" value="URICASE"/>
    <property type="match status" value="1"/>
</dbReference>
<dbReference type="PANTHER" id="PTHR42874:SF1">
    <property type="entry name" value="URICASE"/>
    <property type="match status" value="1"/>
</dbReference>
<dbReference type="Gene3D" id="3.10.270.10">
    <property type="entry name" value="Urate Oxidase"/>
    <property type="match status" value="1"/>
</dbReference>
<evidence type="ECO:0000256" key="4">
    <source>
        <dbReference type="ARBA" id="ARBA00023002"/>
    </source>
</evidence>
<feature type="binding site" evidence="7">
    <location>
        <position position="57"/>
    </location>
    <ligand>
        <name>O2</name>
        <dbReference type="ChEBI" id="CHEBI:15379"/>
    </ligand>
</feature>
<evidence type="ECO:0000256" key="3">
    <source>
        <dbReference type="ARBA" id="ARBA00022631"/>
    </source>
</evidence>
<comment type="similarity">
    <text evidence="2 5 8">Belongs to the uricase family.</text>
</comment>
<dbReference type="AlphaFoldDB" id="A0A8J3KQ63"/>
<feature type="binding site" evidence="7">
    <location>
        <position position="168"/>
    </location>
    <ligand>
        <name>5-hydroxyisourate</name>
        <dbReference type="ChEBI" id="CHEBI:18072"/>
    </ligand>
</feature>
<protein>
    <recommendedName>
        <fullName evidence="5 8">Uricase</fullName>
        <ecNumber evidence="5 8">1.7.3.3</ecNumber>
    </recommendedName>
    <alternativeName>
        <fullName evidence="5">Urate oxidase</fullName>
    </alternativeName>
</protein>
<keyword evidence="10" id="KW-1185">Reference proteome</keyword>
<feature type="binding site" evidence="7">
    <location>
        <position position="237"/>
    </location>
    <ligand>
        <name>O2</name>
        <dbReference type="ChEBI" id="CHEBI:15379"/>
    </ligand>
</feature>
<comment type="catalytic activity">
    <reaction evidence="5 8">
        <text>urate + O2 + H2O = 5-hydroxyisourate + H2O2</text>
        <dbReference type="Rhea" id="RHEA:21368"/>
        <dbReference type="ChEBI" id="CHEBI:15377"/>
        <dbReference type="ChEBI" id="CHEBI:15379"/>
        <dbReference type="ChEBI" id="CHEBI:16240"/>
        <dbReference type="ChEBI" id="CHEBI:17775"/>
        <dbReference type="ChEBI" id="CHEBI:18072"/>
        <dbReference type="EC" id="1.7.3.3"/>
    </reaction>
</comment>
<feature type="binding site" evidence="7">
    <location>
        <position position="237"/>
    </location>
    <ligand>
        <name>5-hydroxyisourate</name>
        <dbReference type="ChEBI" id="CHEBI:18072"/>
    </ligand>
</feature>
<comment type="caution">
    <text evidence="9">The sequence shown here is derived from an EMBL/GenBank/DDBJ whole genome shotgun (WGS) entry which is preliminary data.</text>
</comment>
<dbReference type="EC" id="1.7.3.3" evidence="5 8"/>
<dbReference type="Pfam" id="PF01014">
    <property type="entry name" value="Uricase"/>
    <property type="match status" value="2"/>
</dbReference>
<feature type="binding site" evidence="7">
    <location>
        <position position="237"/>
    </location>
    <ligand>
        <name>urate</name>
        <dbReference type="ChEBI" id="CHEBI:17775"/>
    </ligand>
</feature>
<feature type="active site" description="Charge relay system" evidence="6">
    <location>
        <position position="57"/>
    </location>
</feature>
<dbReference type="SUPFAM" id="SSF55620">
    <property type="entry name" value="Tetrahydrobiopterin biosynthesis enzymes-like"/>
    <property type="match status" value="2"/>
</dbReference>
<name>A0A8J3KQ63_9ACTN</name>
<feature type="binding site" evidence="7">
    <location>
        <position position="57"/>
    </location>
    <ligand>
        <name>urate</name>
        <dbReference type="ChEBI" id="CHEBI:17775"/>
    </ligand>
</feature>
<dbReference type="UniPathway" id="UPA00394">
    <property type="reaction ID" value="UER00650"/>
</dbReference>
<dbReference type="GO" id="GO:0019628">
    <property type="term" value="P:urate catabolic process"/>
    <property type="evidence" value="ECO:0007669"/>
    <property type="project" value="UniProtKB-UniPathway"/>
</dbReference>
<evidence type="ECO:0000256" key="7">
    <source>
        <dbReference type="PIRSR" id="PIRSR000241-2"/>
    </source>
</evidence>
<dbReference type="Proteomes" id="UP000630887">
    <property type="component" value="Unassembled WGS sequence"/>
</dbReference>
<dbReference type="GO" id="GO:0004846">
    <property type="term" value="F:urate oxidase activity"/>
    <property type="evidence" value="ECO:0007669"/>
    <property type="project" value="UniProtKB-EC"/>
</dbReference>
<feature type="active site" description="Charge relay system" evidence="6">
    <location>
        <position position="12"/>
    </location>
</feature>
<comment type="function">
    <text evidence="5 8">Catalyzes the oxidation of uric acid to 5-hydroxyisourate, which is further processed to form (S)-allantoin.</text>
</comment>
<evidence type="ECO:0000313" key="9">
    <source>
        <dbReference type="EMBL" id="GIG07062.1"/>
    </source>
</evidence>
<evidence type="ECO:0000256" key="5">
    <source>
        <dbReference type="PIRNR" id="PIRNR000241"/>
    </source>
</evidence>
<comment type="pathway">
    <text evidence="1 5">Purine metabolism; urate degradation; (S)-allantoin from urate: step 1/3.</text>
</comment>
<evidence type="ECO:0000313" key="10">
    <source>
        <dbReference type="Proteomes" id="UP000630887"/>
    </source>
</evidence>
<keyword evidence="4 5" id="KW-0560">Oxidoreductase</keyword>
<feature type="binding site" evidence="7">
    <location>
        <position position="151"/>
    </location>
    <ligand>
        <name>5-hydroxyisourate</name>
        <dbReference type="ChEBI" id="CHEBI:18072"/>
    </ligand>
</feature>
<accession>A0A8J3KQ63</accession>
<feature type="binding site" evidence="7">
    <location>
        <position position="58"/>
    </location>
    <ligand>
        <name>urate</name>
        <dbReference type="ChEBI" id="CHEBI:17775"/>
    </ligand>
</feature>
<feature type="active site" description="Charge relay system" evidence="6">
    <location>
        <position position="239"/>
    </location>
</feature>
<feature type="binding site" evidence="7">
    <location>
        <position position="57"/>
    </location>
    <ligand>
        <name>5-hydroxyisourate</name>
        <dbReference type="ChEBI" id="CHEBI:18072"/>
    </ligand>
</feature>
<keyword evidence="3 5" id="KW-0659">Purine metabolism</keyword>
<dbReference type="PIRSF" id="PIRSF000241">
    <property type="entry name" value="Urate_oxidase"/>
    <property type="match status" value="1"/>
</dbReference>